<dbReference type="RefSeq" id="WP_096463545.1">
    <property type="nucleotide sequence ID" value="NZ_QJSZ01000008.1"/>
</dbReference>
<gene>
    <name evidence="1" type="ORF">CB4_00631</name>
</gene>
<dbReference type="KEGG" id="asoc:CB4_00631"/>
<accession>A0A0U4WCE7</accession>
<keyword evidence="2" id="KW-1185">Reference proteome</keyword>
<protein>
    <submittedName>
        <fullName evidence="1">Uncharacterized protein</fullName>
    </submittedName>
</protein>
<dbReference type="Gene3D" id="3.40.50.150">
    <property type="entry name" value="Vaccinia Virus protein VP39"/>
    <property type="match status" value="1"/>
</dbReference>
<proteinExistence type="predicted"/>
<dbReference type="OrthoDB" id="9808140at2"/>
<name>A0A0U4WCE7_9BACL</name>
<dbReference type="Proteomes" id="UP000217696">
    <property type="component" value="Chromosome"/>
</dbReference>
<organism evidence="1 2">
    <name type="scientific">Aneurinibacillus soli</name>
    <dbReference type="NCBI Taxonomy" id="1500254"/>
    <lineage>
        <taxon>Bacteria</taxon>
        <taxon>Bacillati</taxon>
        <taxon>Bacillota</taxon>
        <taxon>Bacilli</taxon>
        <taxon>Bacillales</taxon>
        <taxon>Paenibacillaceae</taxon>
        <taxon>Aneurinibacillus group</taxon>
        <taxon>Aneurinibacillus</taxon>
    </lineage>
</organism>
<evidence type="ECO:0000313" key="2">
    <source>
        <dbReference type="Proteomes" id="UP000217696"/>
    </source>
</evidence>
<dbReference type="EMBL" id="AP017312">
    <property type="protein sequence ID" value="BAU26504.1"/>
    <property type="molecule type" value="Genomic_DNA"/>
</dbReference>
<reference evidence="1 2" key="1">
    <citation type="submission" date="2015-12" db="EMBL/GenBank/DDBJ databases">
        <title>Genome sequence of Aneurinibacillus soli.</title>
        <authorList>
            <person name="Lee J.S."/>
            <person name="Lee K.C."/>
            <person name="Kim K.K."/>
            <person name="Lee B.W."/>
        </authorList>
    </citation>
    <scope>NUCLEOTIDE SEQUENCE [LARGE SCALE GENOMIC DNA]</scope>
    <source>
        <strain evidence="1 2">CB4</strain>
    </source>
</reference>
<sequence>MVIKKCPCCFSIRVKNIVTVKGYNYFQCKSCGSIYIDTQIIDKIDNGFGIVQYTDNYWETELADARERAYGVALARMAEAFYYSRIPIKRFLDIGSGPGYFLDAVSKYLPNSEHIFYAIEKFPPPSEFITKSENYLVGDLSDVNLKFDGGICIEVIEHITPNMLKNLLMNLAKVSNEGAFYIFNTGMPDYVLKEDMGYLDPIRRGHIVSYSLKAIEKLAKGMDFTVFPLIGKSWAFGIEYKTKSTSLENIQDRIWTALPDNLNILCDKDMGSVLRILGLETSRAYR</sequence>
<dbReference type="AlphaFoldDB" id="A0A0U4WCE7"/>
<dbReference type="Pfam" id="PF13489">
    <property type="entry name" value="Methyltransf_23"/>
    <property type="match status" value="1"/>
</dbReference>
<dbReference type="InterPro" id="IPR029063">
    <property type="entry name" value="SAM-dependent_MTases_sf"/>
</dbReference>
<evidence type="ECO:0000313" key="1">
    <source>
        <dbReference type="EMBL" id="BAU26504.1"/>
    </source>
</evidence>
<dbReference type="SUPFAM" id="SSF53335">
    <property type="entry name" value="S-adenosyl-L-methionine-dependent methyltransferases"/>
    <property type="match status" value="1"/>
</dbReference>